<reference evidence="2 3" key="1">
    <citation type="journal article" date="2022" name="Arch. Microbiol.">
        <title>Paraburkholderia bengalensis sp. nov. isolated from roots of Oryza sativa, IR64.</title>
        <authorList>
            <person name="Nag P."/>
            <person name="Mondal N."/>
            <person name="Sarkar J."/>
            <person name="Das S."/>
        </authorList>
    </citation>
    <scope>NUCLEOTIDE SEQUENCE [LARGE SCALE GENOMIC DNA]</scope>
    <source>
        <strain evidence="2 3">IR64_4_BI</strain>
    </source>
</reference>
<accession>A0ABU8IM56</accession>
<dbReference type="PANTHER" id="PTHR12277:SF79">
    <property type="entry name" value="XAA-PRO DIPEPTIDYL-PEPTIDASE-RELATED"/>
    <property type="match status" value="1"/>
</dbReference>
<dbReference type="Proteomes" id="UP001386437">
    <property type="component" value="Unassembled WGS sequence"/>
</dbReference>
<sequence>MSLLALCVGIALAVYLLALVALYCMQDRMLLPAPLQMPDPPPGHRGAYDVEPWHPGGQFTGYVVTPAAQAPRGTFIVFHGNAETAGDKLPVAHVFVRNGYRVVLAEYPGQGKREGERTMMAALAASRDALGAARAQWSGPLYLLGESLGAGMAAQAVRGNETAVAGVVLITPWDSLASVAAEHYRLFPVRWMLHDPFDSIAALERYRAPLVVIGAQQDTLIPVAHAGRLASEHPGSELMLLPNASHDSWFDAMNDERWQQVLDWLRASSPN</sequence>
<keyword evidence="3" id="KW-1185">Reference proteome</keyword>
<keyword evidence="2" id="KW-0378">Hydrolase</keyword>
<dbReference type="EMBL" id="JACFYJ010000005">
    <property type="protein sequence ID" value="MEI5996576.1"/>
    <property type="molecule type" value="Genomic_DNA"/>
</dbReference>
<gene>
    <name evidence="2" type="ORF">H3V53_04965</name>
</gene>
<dbReference type="InterPro" id="IPR022742">
    <property type="entry name" value="Hydrolase_4"/>
</dbReference>
<dbReference type="SUPFAM" id="SSF53474">
    <property type="entry name" value="alpha/beta-Hydrolases"/>
    <property type="match status" value="1"/>
</dbReference>
<proteinExistence type="predicted"/>
<protein>
    <submittedName>
        <fullName evidence="2">Alpha/beta hydrolase</fullName>
    </submittedName>
</protein>
<name>A0ABU8IM56_9BURK</name>
<dbReference type="PANTHER" id="PTHR12277">
    <property type="entry name" value="ALPHA/BETA HYDROLASE DOMAIN-CONTAINING PROTEIN"/>
    <property type="match status" value="1"/>
</dbReference>
<comment type="caution">
    <text evidence="2">The sequence shown here is derived from an EMBL/GenBank/DDBJ whole genome shotgun (WGS) entry which is preliminary data.</text>
</comment>
<dbReference type="GO" id="GO:0016787">
    <property type="term" value="F:hydrolase activity"/>
    <property type="evidence" value="ECO:0007669"/>
    <property type="project" value="UniProtKB-KW"/>
</dbReference>
<dbReference type="Gene3D" id="3.40.50.1820">
    <property type="entry name" value="alpha/beta hydrolase"/>
    <property type="match status" value="1"/>
</dbReference>
<feature type="domain" description="Serine aminopeptidase S33" evidence="1">
    <location>
        <begin position="70"/>
        <end position="176"/>
    </location>
</feature>
<organism evidence="2 3">
    <name type="scientific">Paraburkholderia bengalensis</name>
    <dbReference type="NCBI Taxonomy" id="2747562"/>
    <lineage>
        <taxon>Bacteria</taxon>
        <taxon>Pseudomonadati</taxon>
        <taxon>Pseudomonadota</taxon>
        <taxon>Betaproteobacteria</taxon>
        <taxon>Burkholderiales</taxon>
        <taxon>Burkholderiaceae</taxon>
        <taxon>Paraburkholderia</taxon>
    </lineage>
</organism>
<dbReference type="InterPro" id="IPR029058">
    <property type="entry name" value="AB_hydrolase_fold"/>
</dbReference>
<evidence type="ECO:0000259" key="1">
    <source>
        <dbReference type="Pfam" id="PF12146"/>
    </source>
</evidence>
<evidence type="ECO:0000313" key="3">
    <source>
        <dbReference type="Proteomes" id="UP001386437"/>
    </source>
</evidence>
<dbReference type="Pfam" id="PF12146">
    <property type="entry name" value="Hydrolase_4"/>
    <property type="match status" value="1"/>
</dbReference>
<evidence type="ECO:0000313" key="2">
    <source>
        <dbReference type="EMBL" id="MEI5996576.1"/>
    </source>
</evidence>